<sequence>MLDSISKNTISNTPMGSQVFFRDDAKFTFRTLKIYKGFLIEGKPDKIKRAFKHLYKLQYVFPGYKGVPAGQVSIGFSRDIFYEPLPILDQKEKPEEGKKLDKSWIGDIAISRIYDHAQQKPEGIMMNVMNWTIYGVLALMGLAFFIVKVAA</sequence>
<accession>X1B4N8</accession>
<evidence type="ECO:0000256" key="1">
    <source>
        <dbReference type="SAM" id="Phobius"/>
    </source>
</evidence>
<keyword evidence="1" id="KW-0812">Transmembrane</keyword>
<keyword evidence="1" id="KW-0472">Membrane</keyword>
<dbReference type="EMBL" id="BART01010741">
    <property type="protein sequence ID" value="GAG90010.1"/>
    <property type="molecule type" value="Genomic_DNA"/>
</dbReference>
<organism evidence="2">
    <name type="scientific">marine sediment metagenome</name>
    <dbReference type="NCBI Taxonomy" id="412755"/>
    <lineage>
        <taxon>unclassified sequences</taxon>
        <taxon>metagenomes</taxon>
        <taxon>ecological metagenomes</taxon>
    </lineage>
</organism>
<reference evidence="2" key="1">
    <citation type="journal article" date="2014" name="Front. Microbiol.">
        <title>High frequency of phylogenetically diverse reductive dehalogenase-homologous genes in deep subseafloor sedimentary metagenomes.</title>
        <authorList>
            <person name="Kawai M."/>
            <person name="Futagami T."/>
            <person name="Toyoda A."/>
            <person name="Takaki Y."/>
            <person name="Nishi S."/>
            <person name="Hori S."/>
            <person name="Arai W."/>
            <person name="Tsubouchi T."/>
            <person name="Morono Y."/>
            <person name="Uchiyama I."/>
            <person name="Ito T."/>
            <person name="Fujiyama A."/>
            <person name="Inagaki F."/>
            <person name="Takami H."/>
        </authorList>
    </citation>
    <scope>NUCLEOTIDE SEQUENCE</scope>
    <source>
        <strain evidence="2">Expedition CK06-06</strain>
    </source>
</reference>
<keyword evidence="1" id="KW-1133">Transmembrane helix</keyword>
<gene>
    <name evidence="2" type="ORF">S01H4_23217</name>
</gene>
<protein>
    <submittedName>
        <fullName evidence="2">Uncharacterized protein</fullName>
    </submittedName>
</protein>
<proteinExistence type="predicted"/>
<feature type="transmembrane region" description="Helical" evidence="1">
    <location>
        <begin position="128"/>
        <end position="147"/>
    </location>
</feature>
<name>X1B4N8_9ZZZZ</name>
<evidence type="ECO:0000313" key="2">
    <source>
        <dbReference type="EMBL" id="GAG90010.1"/>
    </source>
</evidence>
<comment type="caution">
    <text evidence="2">The sequence shown here is derived from an EMBL/GenBank/DDBJ whole genome shotgun (WGS) entry which is preliminary data.</text>
</comment>
<dbReference type="AlphaFoldDB" id="X1B4N8"/>